<gene>
    <name evidence="2" type="ORF">AbraCBS73388_011645</name>
</gene>
<evidence type="ECO:0000313" key="2">
    <source>
        <dbReference type="EMBL" id="GKZ24654.1"/>
    </source>
</evidence>
<dbReference type="InterPro" id="IPR011009">
    <property type="entry name" value="Kinase-like_dom_sf"/>
</dbReference>
<dbReference type="InterPro" id="IPR002575">
    <property type="entry name" value="Aminoglycoside_PTrfase"/>
</dbReference>
<dbReference type="EMBL" id="BROQ01000091">
    <property type="protein sequence ID" value="GKZ24654.1"/>
    <property type="molecule type" value="Genomic_DNA"/>
</dbReference>
<name>A0A9W5YXT1_9EURO</name>
<organism evidence="2 3">
    <name type="scientific">Aspergillus brasiliensis</name>
    <dbReference type="NCBI Taxonomy" id="319629"/>
    <lineage>
        <taxon>Eukaryota</taxon>
        <taxon>Fungi</taxon>
        <taxon>Dikarya</taxon>
        <taxon>Ascomycota</taxon>
        <taxon>Pezizomycotina</taxon>
        <taxon>Eurotiomycetes</taxon>
        <taxon>Eurotiomycetidae</taxon>
        <taxon>Eurotiales</taxon>
        <taxon>Aspergillaceae</taxon>
        <taxon>Aspergillus</taxon>
        <taxon>Aspergillus subgen. Circumdati</taxon>
    </lineage>
</organism>
<evidence type="ECO:0000259" key="1">
    <source>
        <dbReference type="Pfam" id="PF01636"/>
    </source>
</evidence>
<comment type="caution">
    <text evidence="2">The sequence shown here is derived from an EMBL/GenBank/DDBJ whole genome shotgun (WGS) entry which is preliminary data.</text>
</comment>
<dbReference type="SUPFAM" id="SSF56112">
    <property type="entry name" value="Protein kinase-like (PK-like)"/>
    <property type="match status" value="1"/>
</dbReference>
<dbReference type="InterPro" id="IPR051678">
    <property type="entry name" value="AGP_Transferase"/>
</dbReference>
<accession>A0A9W5YXT1</accession>
<dbReference type="PANTHER" id="PTHR21310">
    <property type="entry name" value="AMINOGLYCOSIDE PHOSPHOTRANSFERASE-RELATED-RELATED"/>
    <property type="match status" value="1"/>
</dbReference>
<evidence type="ECO:0000313" key="3">
    <source>
        <dbReference type="Proteomes" id="UP001143548"/>
    </source>
</evidence>
<sequence length="485" mass="57015">MQPQMCYDDVAWEQSDDISDNWVRQFLDIEVKRPIAEFILKHDSGDDPEFVILGKGFFNIVLQMKYTYSTTNIRFAQPGTVLFPEEKTKNEVAVMRYIADQTSIPVPFIIHWGSRKQSPLHLSPFIMMSHIEHTTSMYDALSIPGCPVEVRGMLDPNIDDEHLRMLYAELAKILLELSRPEFLMIGSLVQTDDCTWEVATRPLSMNMNELVRLGTLPQSKLLPLDATFETTSSYIEALAQLNIDHLAHQRNDAVQSADDCRRKFVARQLFYKLAREKKLFRSCNENGPFRLWCDDLRPANVLLDEHKRVAGVVDWEFTYAAPVEFSYAPPWWLLIEKPDQWSNGIEDWSREFDRPLKTFIAAMRECEDRDELHRETRLSDEMQRSWETGEFWVVYAILHSFAFDAIDWHKIDRRFFGSTITEDASEAWKERFHLLDETQREEMERLVTKKLGEMDSRVLAWDPDEYTEEYRQVLKRRRGKPENGY</sequence>
<dbReference type="Proteomes" id="UP001143548">
    <property type="component" value="Unassembled WGS sequence"/>
</dbReference>
<dbReference type="AlphaFoldDB" id="A0A9W5YXT1"/>
<protein>
    <recommendedName>
        <fullName evidence="1">Aminoglycoside phosphotransferase domain-containing protein</fullName>
    </recommendedName>
</protein>
<dbReference type="Pfam" id="PF01636">
    <property type="entry name" value="APH"/>
    <property type="match status" value="1"/>
</dbReference>
<proteinExistence type="predicted"/>
<feature type="domain" description="Aminoglycoside phosphotransferase" evidence="1">
    <location>
        <begin position="85"/>
        <end position="325"/>
    </location>
</feature>
<dbReference type="PANTHER" id="PTHR21310:SF37">
    <property type="entry name" value="AMINOGLYCOSIDE PHOSPHOTRANSFERASE DOMAIN-CONTAINING PROTEIN"/>
    <property type="match status" value="1"/>
</dbReference>
<reference evidence="2" key="1">
    <citation type="submission" date="2022-07" db="EMBL/GenBank/DDBJ databases">
        <title>Taxonomy of Aspergillus series Nigri: significant species reduction supported by multi-species coalescent approaches.</title>
        <authorList>
            <person name="Bian C."/>
            <person name="Kusuya Y."/>
            <person name="Sklenar F."/>
            <person name="D'hooge E."/>
            <person name="Yaguchi T."/>
            <person name="Takahashi H."/>
            <person name="Hubka V."/>
        </authorList>
    </citation>
    <scope>NUCLEOTIDE SEQUENCE</scope>
    <source>
        <strain evidence="2">CBS 733.88</strain>
    </source>
</reference>